<protein>
    <submittedName>
        <fullName evidence="2">Uncharacterized protein</fullName>
    </submittedName>
</protein>
<evidence type="ECO:0000313" key="3">
    <source>
        <dbReference type="Proteomes" id="UP000479710"/>
    </source>
</evidence>
<gene>
    <name evidence="2" type="ORF">E2562_000379</name>
</gene>
<name>A0A6G1CC78_9ORYZ</name>
<organism evidence="2 3">
    <name type="scientific">Oryza meyeriana var. granulata</name>
    <dbReference type="NCBI Taxonomy" id="110450"/>
    <lineage>
        <taxon>Eukaryota</taxon>
        <taxon>Viridiplantae</taxon>
        <taxon>Streptophyta</taxon>
        <taxon>Embryophyta</taxon>
        <taxon>Tracheophyta</taxon>
        <taxon>Spermatophyta</taxon>
        <taxon>Magnoliopsida</taxon>
        <taxon>Liliopsida</taxon>
        <taxon>Poales</taxon>
        <taxon>Poaceae</taxon>
        <taxon>BOP clade</taxon>
        <taxon>Oryzoideae</taxon>
        <taxon>Oryzeae</taxon>
        <taxon>Oryzinae</taxon>
        <taxon>Oryza</taxon>
        <taxon>Oryza meyeriana</taxon>
    </lineage>
</organism>
<evidence type="ECO:0000256" key="1">
    <source>
        <dbReference type="SAM" id="MobiDB-lite"/>
    </source>
</evidence>
<keyword evidence="3" id="KW-1185">Reference proteome</keyword>
<comment type="caution">
    <text evidence="2">The sequence shown here is derived from an EMBL/GenBank/DDBJ whole genome shotgun (WGS) entry which is preliminary data.</text>
</comment>
<proteinExistence type="predicted"/>
<reference evidence="2 3" key="1">
    <citation type="submission" date="2019-11" db="EMBL/GenBank/DDBJ databases">
        <title>Whole genome sequence of Oryza granulata.</title>
        <authorList>
            <person name="Li W."/>
        </authorList>
    </citation>
    <scope>NUCLEOTIDE SEQUENCE [LARGE SCALE GENOMIC DNA]</scope>
    <source>
        <strain evidence="3">cv. Menghai</strain>
        <tissue evidence="2">Leaf</tissue>
    </source>
</reference>
<evidence type="ECO:0000313" key="2">
    <source>
        <dbReference type="EMBL" id="KAF0897661.1"/>
    </source>
</evidence>
<dbReference type="Proteomes" id="UP000479710">
    <property type="component" value="Unassembled WGS sequence"/>
</dbReference>
<dbReference type="AlphaFoldDB" id="A0A6G1CC78"/>
<feature type="region of interest" description="Disordered" evidence="1">
    <location>
        <begin position="90"/>
        <end position="111"/>
    </location>
</feature>
<dbReference type="EMBL" id="SPHZ02000009">
    <property type="protein sequence ID" value="KAF0897661.1"/>
    <property type="molecule type" value="Genomic_DNA"/>
</dbReference>
<accession>A0A6G1CC78</accession>
<sequence length="124" mass="13737">MAVAFAEAGWPPYLTPATKPPCPQIFHWNPSTGVAIEQIERRRQQCRFKCLRIGKDALDAGDSDRAVKFLSKAKRLDPLLAIDHLLNPFLNQDEPPSSSVAAASSTPRRHPPQGGWGLYVCPYL</sequence>
<dbReference type="OrthoDB" id="442087at2759"/>